<dbReference type="PANTHER" id="PTHR47022">
    <property type="entry name" value="BTB AND MATH DOMAIN-CONTAINING PROTEIN 36-RELATED"/>
    <property type="match status" value="1"/>
</dbReference>
<dbReference type="InterPro" id="IPR002083">
    <property type="entry name" value="MATH/TRAF_dom"/>
</dbReference>
<comment type="caution">
    <text evidence="3">The sequence shown here is derived from an EMBL/GenBank/DDBJ whole genome shotgun (WGS) entry which is preliminary data.</text>
</comment>
<reference evidence="3 4" key="1">
    <citation type="journal article" date="2015" name="Genome Biol.">
        <title>Comparative genomics of Steinernema reveals deeply conserved gene regulatory networks.</title>
        <authorList>
            <person name="Dillman A.R."/>
            <person name="Macchietto M."/>
            <person name="Porter C.F."/>
            <person name="Rogers A."/>
            <person name="Williams B."/>
            <person name="Antoshechkin I."/>
            <person name="Lee M.M."/>
            <person name="Goodwin Z."/>
            <person name="Lu X."/>
            <person name="Lewis E.E."/>
            <person name="Goodrich-Blair H."/>
            <person name="Stock S.P."/>
            <person name="Adams B.J."/>
            <person name="Sternberg P.W."/>
            <person name="Mortazavi A."/>
        </authorList>
    </citation>
    <scope>NUCLEOTIDE SEQUENCE [LARGE SCALE GENOMIC DNA]</scope>
    <source>
        <strain evidence="3 4">ALL</strain>
    </source>
</reference>
<sequence>MPFSETITAKFSVEVGDEVSEILEVARMPWRILKRLNADSGYVELYANANADNESRMWSCDASIEFRILSAKGAVVASKNIGFSHFKANGSHLWGFKRFFAVEDLSEHLVEGRFAVEAQITVHQMSGVRVPPVFSFDQLKSAHSDCALVIEGEKIWISKSYLALYSPYFETLFFGDFAERNLDEIELKNVSKDEFVEFLQVIYPSHKPISERNVESLLCLADRFEVAFVTEKCEEFLLRSDCFSFAEKLLLSGQYRLCQLENLCLKQINSIADLKRVNESPEAALLVDFTKVSLYERLVKLASEVEEAAGAPARRHNVAYKVNNNTSFVF</sequence>
<dbReference type="Gene3D" id="2.60.210.10">
    <property type="entry name" value="Apoptosis, Tumor Necrosis Factor Receptor Associated Protein 2, Chain A"/>
    <property type="match status" value="1"/>
</dbReference>
<dbReference type="CDD" id="cd00121">
    <property type="entry name" value="MATH"/>
    <property type="match status" value="1"/>
</dbReference>
<dbReference type="InterPro" id="IPR011333">
    <property type="entry name" value="SKP1/BTB/POZ_sf"/>
</dbReference>
<accession>A0A4U5PAW5</accession>
<dbReference type="OrthoDB" id="409824at2759"/>
<dbReference type="SUPFAM" id="SSF54695">
    <property type="entry name" value="POZ domain"/>
    <property type="match status" value="1"/>
</dbReference>
<name>A0A4U5PAW5_STECR</name>
<gene>
    <name evidence="3" type="ORF">L596_007900</name>
</gene>
<dbReference type="AlphaFoldDB" id="A0A4U5PAW5"/>
<dbReference type="Proteomes" id="UP000298663">
    <property type="component" value="Unassembled WGS sequence"/>
</dbReference>
<evidence type="ECO:0000259" key="1">
    <source>
        <dbReference type="PROSITE" id="PS50097"/>
    </source>
</evidence>
<dbReference type="InterPro" id="IPR000210">
    <property type="entry name" value="BTB/POZ_dom"/>
</dbReference>
<organism evidence="3 4">
    <name type="scientific">Steinernema carpocapsae</name>
    <name type="common">Entomopathogenic nematode</name>
    <dbReference type="NCBI Taxonomy" id="34508"/>
    <lineage>
        <taxon>Eukaryota</taxon>
        <taxon>Metazoa</taxon>
        <taxon>Ecdysozoa</taxon>
        <taxon>Nematoda</taxon>
        <taxon>Chromadorea</taxon>
        <taxon>Rhabditida</taxon>
        <taxon>Tylenchina</taxon>
        <taxon>Panagrolaimomorpha</taxon>
        <taxon>Strongyloidoidea</taxon>
        <taxon>Steinernematidae</taxon>
        <taxon>Steinernema</taxon>
    </lineage>
</organism>
<keyword evidence="4" id="KW-1185">Reference proteome</keyword>
<dbReference type="Pfam" id="PF00651">
    <property type="entry name" value="BTB"/>
    <property type="match status" value="1"/>
</dbReference>
<dbReference type="SMART" id="SM00225">
    <property type="entry name" value="BTB"/>
    <property type="match status" value="1"/>
</dbReference>
<dbReference type="Pfam" id="PF00917">
    <property type="entry name" value="MATH"/>
    <property type="match status" value="1"/>
</dbReference>
<dbReference type="STRING" id="34508.A0A4U5PAW5"/>
<dbReference type="SUPFAM" id="SSF49599">
    <property type="entry name" value="TRAF domain-like"/>
    <property type="match status" value="1"/>
</dbReference>
<dbReference type="CDD" id="cd18186">
    <property type="entry name" value="BTB_POZ_ZBTB_KLHL-like"/>
    <property type="match status" value="1"/>
</dbReference>
<evidence type="ECO:0000313" key="4">
    <source>
        <dbReference type="Proteomes" id="UP000298663"/>
    </source>
</evidence>
<evidence type="ECO:0008006" key="5">
    <source>
        <dbReference type="Google" id="ProtNLM"/>
    </source>
</evidence>
<dbReference type="InterPro" id="IPR008974">
    <property type="entry name" value="TRAF-like"/>
</dbReference>
<evidence type="ECO:0000259" key="2">
    <source>
        <dbReference type="PROSITE" id="PS50144"/>
    </source>
</evidence>
<protein>
    <recommendedName>
        <fullName evidence="5">BTB domain-containing protein</fullName>
    </recommendedName>
</protein>
<evidence type="ECO:0000313" key="3">
    <source>
        <dbReference type="EMBL" id="TKR93442.1"/>
    </source>
</evidence>
<proteinExistence type="predicted"/>
<dbReference type="Gene3D" id="3.30.710.10">
    <property type="entry name" value="Potassium Channel Kv1.1, Chain A"/>
    <property type="match status" value="1"/>
</dbReference>
<dbReference type="PROSITE" id="PS50097">
    <property type="entry name" value="BTB"/>
    <property type="match status" value="1"/>
</dbReference>
<dbReference type="PANTHER" id="PTHR47022:SF1">
    <property type="entry name" value="BTB AND MATH DOMAIN-CONTAINING PROTEIN 36-RELATED"/>
    <property type="match status" value="1"/>
</dbReference>
<reference evidence="3 4" key="2">
    <citation type="journal article" date="2019" name="G3 (Bethesda)">
        <title>Hybrid Assembly of the Genome of the Entomopathogenic Nematode Steinernema carpocapsae Identifies the X-Chromosome.</title>
        <authorList>
            <person name="Serra L."/>
            <person name="Macchietto M."/>
            <person name="Macias-Munoz A."/>
            <person name="McGill C.J."/>
            <person name="Rodriguez I.M."/>
            <person name="Rodriguez B."/>
            <person name="Murad R."/>
            <person name="Mortazavi A."/>
        </authorList>
    </citation>
    <scope>NUCLEOTIDE SEQUENCE [LARGE SCALE GENOMIC DNA]</scope>
    <source>
        <strain evidence="3 4">ALL</strain>
    </source>
</reference>
<dbReference type="EMBL" id="AZBU02000002">
    <property type="protein sequence ID" value="TKR93442.1"/>
    <property type="molecule type" value="Genomic_DNA"/>
</dbReference>
<feature type="domain" description="MATH" evidence="2">
    <location>
        <begin position="1"/>
        <end position="120"/>
    </location>
</feature>
<feature type="domain" description="BTB" evidence="1">
    <location>
        <begin position="144"/>
        <end position="211"/>
    </location>
</feature>
<dbReference type="PROSITE" id="PS50144">
    <property type="entry name" value="MATH"/>
    <property type="match status" value="1"/>
</dbReference>